<dbReference type="Gene3D" id="3.30.450.20">
    <property type="entry name" value="PAS domain"/>
    <property type="match status" value="2"/>
</dbReference>
<evidence type="ECO:0000313" key="2">
    <source>
        <dbReference type="Proteomes" id="UP001249020"/>
    </source>
</evidence>
<name>A0AAW8QY79_9ALTE</name>
<protein>
    <submittedName>
        <fullName evidence="1">Cache domain-containing protein</fullName>
    </submittedName>
</protein>
<gene>
    <name evidence="1" type="ORF">RM544_00150</name>
</gene>
<dbReference type="RefSeq" id="WP_311359759.1">
    <property type="nucleotide sequence ID" value="NZ_JAVRIE010000001.1"/>
</dbReference>
<organism evidence="1 2">
    <name type="scientific">Brumicola blandensis</name>
    <dbReference type="NCBI Taxonomy" id="3075611"/>
    <lineage>
        <taxon>Bacteria</taxon>
        <taxon>Pseudomonadati</taxon>
        <taxon>Pseudomonadota</taxon>
        <taxon>Gammaproteobacteria</taxon>
        <taxon>Alteromonadales</taxon>
        <taxon>Alteromonadaceae</taxon>
        <taxon>Brumicola</taxon>
    </lineage>
</organism>
<evidence type="ECO:0000313" key="1">
    <source>
        <dbReference type="EMBL" id="MDT0580942.1"/>
    </source>
</evidence>
<dbReference type="AlphaFoldDB" id="A0AAW8QY79"/>
<proteinExistence type="predicted"/>
<sequence>MLKQTPHKSTISSVIIFLSIILQSYSALALQKPLEQPVLEATELDSTLSLQNIALKIDKRIANMKILANTIANDTHIHQWVDAGHPEVQEKILLEKLAYVVGEYELTSASFADTQSNKYWNHEGFLRVLDPKIDTWYFNYLASNQQDLISVYHDKNKHRVDLYVNYRQENGLGLSGIATSFDGVVSMLSNSELNQFGELFIVDSLGKIQVHNDPDIAGSSSLEAKFGSDIATVLLRKQAANEVRHEQDKNMYLASALIPSMSWFVVFQSKINHVDQLQ</sequence>
<reference evidence="1 2" key="1">
    <citation type="submission" date="2023-09" db="EMBL/GenBank/DDBJ databases">
        <authorList>
            <person name="Rey-Velasco X."/>
        </authorList>
    </citation>
    <scope>NUCLEOTIDE SEQUENCE [LARGE SCALE GENOMIC DNA]</scope>
    <source>
        <strain evidence="1 2">W409</strain>
    </source>
</reference>
<keyword evidence="2" id="KW-1185">Reference proteome</keyword>
<dbReference type="Proteomes" id="UP001249020">
    <property type="component" value="Unassembled WGS sequence"/>
</dbReference>
<comment type="caution">
    <text evidence="1">The sequence shown here is derived from an EMBL/GenBank/DDBJ whole genome shotgun (WGS) entry which is preliminary data.</text>
</comment>
<accession>A0AAW8QY79</accession>
<dbReference type="EMBL" id="JAVRIE010000001">
    <property type="protein sequence ID" value="MDT0580942.1"/>
    <property type="molecule type" value="Genomic_DNA"/>
</dbReference>